<name>J3LYD3_ORYBR</name>
<organism evidence="1">
    <name type="scientific">Oryza brachyantha</name>
    <name type="common">malo sina</name>
    <dbReference type="NCBI Taxonomy" id="4533"/>
    <lineage>
        <taxon>Eukaryota</taxon>
        <taxon>Viridiplantae</taxon>
        <taxon>Streptophyta</taxon>
        <taxon>Embryophyta</taxon>
        <taxon>Tracheophyta</taxon>
        <taxon>Spermatophyta</taxon>
        <taxon>Magnoliopsida</taxon>
        <taxon>Liliopsida</taxon>
        <taxon>Poales</taxon>
        <taxon>Poaceae</taxon>
        <taxon>BOP clade</taxon>
        <taxon>Oryzoideae</taxon>
        <taxon>Oryzeae</taxon>
        <taxon>Oryzinae</taxon>
        <taxon>Oryza</taxon>
    </lineage>
</organism>
<reference evidence="1" key="2">
    <citation type="submission" date="2013-04" db="UniProtKB">
        <authorList>
            <consortium name="EnsemblPlants"/>
        </authorList>
    </citation>
    <scope>IDENTIFICATION</scope>
</reference>
<sequence length="53" mass="5619">GSWSPCEPPGSKHACALHICISSQDLCLVLGPRQTRQLLAPACTIMLAGILIF</sequence>
<protein>
    <submittedName>
        <fullName evidence="1">Uncharacterized protein</fullName>
    </submittedName>
</protein>
<keyword evidence="2" id="KW-1185">Reference proteome</keyword>
<dbReference type="EnsemblPlants" id="OB04G21580.1">
    <property type="protein sequence ID" value="OB04G21580.1"/>
    <property type="gene ID" value="OB04G21580"/>
</dbReference>
<evidence type="ECO:0000313" key="1">
    <source>
        <dbReference type="EnsemblPlants" id="OB04G21580.1"/>
    </source>
</evidence>
<dbReference type="AlphaFoldDB" id="J3LYD3"/>
<accession>J3LYD3</accession>
<evidence type="ECO:0000313" key="2">
    <source>
        <dbReference type="Proteomes" id="UP000006038"/>
    </source>
</evidence>
<proteinExistence type="predicted"/>
<dbReference type="Proteomes" id="UP000006038">
    <property type="component" value="Chromosome 4"/>
</dbReference>
<dbReference type="HOGENOM" id="CLU_3074885_0_0_1"/>
<dbReference type="Gramene" id="OB04G21580.1">
    <property type="protein sequence ID" value="OB04G21580.1"/>
    <property type="gene ID" value="OB04G21580"/>
</dbReference>
<reference evidence="1" key="1">
    <citation type="journal article" date="2013" name="Nat. Commun.">
        <title>Whole-genome sequencing of Oryza brachyantha reveals mechanisms underlying Oryza genome evolution.</title>
        <authorList>
            <person name="Chen J."/>
            <person name="Huang Q."/>
            <person name="Gao D."/>
            <person name="Wang J."/>
            <person name="Lang Y."/>
            <person name="Liu T."/>
            <person name="Li B."/>
            <person name="Bai Z."/>
            <person name="Luis Goicoechea J."/>
            <person name="Liang C."/>
            <person name="Chen C."/>
            <person name="Zhang W."/>
            <person name="Sun S."/>
            <person name="Liao Y."/>
            <person name="Zhang X."/>
            <person name="Yang L."/>
            <person name="Song C."/>
            <person name="Wang M."/>
            <person name="Shi J."/>
            <person name="Liu G."/>
            <person name="Liu J."/>
            <person name="Zhou H."/>
            <person name="Zhou W."/>
            <person name="Yu Q."/>
            <person name="An N."/>
            <person name="Chen Y."/>
            <person name="Cai Q."/>
            <person name="Wang B."/>
            <person name="Liu B."/>
            <person name="Min J."/>
            <person name="Huang Y."/>
            <person name="Wu H."/>
            <person name="Li Z."/>
            <person name="Zhang Y."/>
            <person name="Yin Y."/>
            <person name="Song W."/>
            <person name="Jiang J."/>
            <person name="Jackson S.A."/>
            <person name="Wing R.A."/>
            <person name="Wang J."/>
            <person name="Chen M."/>
        </authorList>
    </citation>
    <scope>NUCLEOTIDE SEQUENCE [LARGE SCALE GENOMIC DNA]</scope>
    <source>
        <strain evidence="1">cv. IRGC 101232</strain>
    </source>
</reference>